<dbReference type="Proteomes" id="UP000291562">
    <property type="component" value="Chromosome"/>
</dbReference>
<dbReference type="OrthoDB" id="256673at2"/>
<feature type="compositionally biased region" description="Polar residues" evidence="1">
    <location>
        <begin position="354"/>
        <end position="364"/>
    </location>
</feature>
<evidence type="ECO:0000256" key="1">
    <source>
        <dbReference type="SAM" id="MobiDB-lite"/>
    </source>
</evidence>
<sequence>MIQLFKRIFNRADRTVKDCMDQDPQISQPQLTWCHDTTMPIVDWKVAHEEAKQYKDKDAAALGSYWRSAALTWLKALRMHLGDHYSIEQSQSFAVFSSLKDRQLQLAVEFCERSRHRILRALRGVASAWGNGPHVVLVFDNMDDYYNYVGNYYPASGEFAMSSGMFIQRGYGHFVFVLSEIAVMEPIIAHELTHCLIAPLAIPAWLNEGTAVNMERQIVPLYRDPRRGIFSHREDEQKRAEFWNVNTIQQFWSGKSFIRPDEGCSLSYDLATELTRLIARDYDKYCAYMNSANRTDAGSAAALPALGFTLGDLASAVLGEGQWEPDPASWQEGTERGQFQQSDTERRESGIGEATTNSLKPMCH</sequence>
<evidence type="ECO:0000313" key="2">
    <source>
        <dbReference type="EMBL" id="QBB72314.1"/>
    </source>
</evidence>
<evidence type="ECO:0000313" key="3">
    <source>
        <dbReference type="Proteomes" id="UP000291562"/>
    </source>
</evidence>
<dbReference type="KEGG" id="xbc:ELE36_19135"/>
<reference evidence="2 3" key="1">
    <citation type="submission" date="2019-01" db="EMBL/GenBank/DDBJ databases">
        <title>Pseudolysobacter antarctica gen. nov., sp. nov., isolated from Fildes Peninsula, Antarctica.</title>
        <authorList>
            <person name="Wei Z."/>
            <person name="Peng F."/>
        </authorList>
    </citation>
    <scope>NUCLEOTIDE SEQUENCE [LARGE SCALE GENOMIC DNA]</scope>
    <source>
        <strain evidence="2 3">AQ6-296</strain>
    </source>
</reference>
<dbReference type="EMBL" id="CP035704">
    <property type="protein sequence ID" value="QBB72314.1"/>
    <property type="molecule type" value="Genomic_DNA"/>
</dbReference>
<dbReference type="AlphaFoldDB" id="A0A411HPB0"/>
<name>A0A411HPB0_9GAMM</name>
<protein>
    <recommendedName>
        <fullName evidence="4">DUF1570 domain-containing protein</fullName>
    </recommendedName>
</protein>
<evidence type="ECO:0008006" key="4">
    <source>
        <dbReference type="Google" id="ProtNLM"/>
    </source>
</evidence>
<gene>
    <name evidence="2" type="ORF">ELE36_19135</name>
</gene>
<dbReference type="RefSeq" id="WP_129836165.1">
    <property type="nucleotide sequence ID" value="NZ_CP035704.1"/>
</dbReference>
<proteinExistence type="predicted"/>
<accession>A0A411HPB0</accession>
<feature type="region of interest" description="Disordered" evidence="1">
    <location>
        <begin position="322"/>
        <end position="364"/>
    </location>
</feature>
<keyword evidence="3" id="KW-1185">Reference proteome</keyword>
<organism evidence="2 3">
    <name type="scientific">Pseudolysobacter antarcticus</name>
    <dbReference type="NCBI Taxonomy" id="2511995"/>
    <lineage>
        <taxon>Bacteria</taxon>
        <taxon>Pseudomonadati</taxon>
        <taxon>Pseudomonadota</taxon>
        <taxon>Gammaproteobacteria</taxon>
        <taxon>Lysobacterales</taxon>
        <taxon>Rhodanobacteraceae</taxon>
        <taxon>Pseudolysobacter</taxon>
    </lineage>
</organism>